<feature type="compositionally biased region" description="Low complexity" evidence="1">
    <location>
        <begin position="1379"/>
        <end position="1406"/>
    </location>
</feature>
<comment type="caution">
    <text evidence="2">The sequence shown here is derived from an EMBL/GenBank/DDBJ whole genome shotgun (WGS) entry which is preliminary data.</text>
</comment>
<sequence length="1406" mass="160428">MAQENKPQVKSNTEQQEAMAFLRERYLYLLSSLCVTGGGDCNIKMYENTNVKCQIKAFDSNFENIIVENLTSDLVKKCIVNCDMEPIAPGTEDEPPINFSASTKQEKERERLLSVRAVLPTGKYGNVFEFKYINGTEHWYCNACACPVMGWVFHHETGKRHTMALGSQSHERFPMPQETEEQPTIQIAPGEPVPPGFEGQIEKIALIQERLDVFNVGPLVALEYLLELRDYDSTKEPTYLCILCDKKGDPRTVLTHLASYKHILQYLQKHFPTCYRGLAPYMTKQYKRNWQIALHEIAEAIEKKFGRLKPLPVEADKYEKDPVHYLEMIAKGRHFSELSGYTFEELINKDELTKIHDDENDKFGYNKAMLPQTQRKKSPSPPVVANPIKKIKVSAVPAPAPAANTLNRRRSLSSVSSITSSDMSDYDEPKEKKPYRKSRSRSPYRNRSRSPYSRRYTRRSPPPRREYYKKGERERDLMPWEKPNYRRPKSDFVVDHRTKNKTDKMEEYKKLCKAIDTDMERVLKQHKKNPEKHPQYNDEWKKFWNKRYKELQAEAKDVSTHDFKPEWIEFWNKRMIELHQEEIKSKKDALRKRLGLPDEPAPICFRIMGKKKLDGSKNSPASNKPVPPSALPDNDPEVIVIDDRDDESKGSRRSHSPWEDEPPSVRGSSRLSREKSREKSRGLSRDKSRDRDFNPEKPPKDSLDRASRERMLRSPLRSRMDRDRFSRSPRDRLDRSPRDRLERSPPSRELRLERSSRERSWERDYKVKTIDYRPRERIRIVTELPWERSKSYRNEIPSYYKPPAVMRDVTREPVLSPPPVTAVVEEEDDGEINVVAVLRLLTALEEKLGSLGPKVIDLLGQALAMEKSEANSSDNLLDNEINCVMFETVKEKLKGQLLAGLVEPIQEKAFKNAIKKTASLIHMSGERKKEREKNQPKVDPVKVPGVGTVDKAAIARQIASALVLQGKTDVTQAELEQLINAVVGMAEASRNSNRPITTANFLEQITKAGVSASISKEKGAPSPEDVKPSLPIVEPEVPKSPEKSNPNSMEGLSDSDLQTLLQNFKDLSTEEQHGLINYLKKLEAREPERVERLRKFVNLGGTQSRSVEKPEEKKSGRTSPFSNRMGSVNPSVEENKRFDAELEEIKKPLFEETHNKLPLDSDEEDYTFEDVVKAASKNVKQKELEKEREIVEESMKLDAKREEINLDDTKALISNIMSNINKTDACQGNLLGLGLGGTSSADFAKTLNSLPVNMASLANIVGSVQNLTSNKANFATANNPPKHNFEPSTSSSRTDFGGYSAPQDQNRPFQAQSFPGRTNVSYGINYGQSNAYSARPNVTYPLDKTKVTYPNYAIYGQSSEQPQDRFGGGGRPGSDQRRGSNQQSFNGSNQFGSNNVNRSSNYNNRW</sequence>
<dbReference type="Pfam" id="PF11095">
    <property type="entry name" value="Gemin7"/>
    <property type="match status" value="1"/>
</dbReference>
<feature type="compositionally biased region" description="Basic residues" evidence="1">
    <location>
        <begin position="433"/>
        <end position="448"/>
    </location>
</feature>
<feature type="region of interest" description="Disordered" evidence="1">
    <location>
        <begin position="1356"/>
        <end position="1406"/>
    </location>
</feature>
<feature type="compositionally biased region" description="Polar residues" evidence="1">
    <location>
        <begin position="1117"/>
        <end position="1130"/>
    </location>
</feature>
<evidence type="ECO:0000313" key="3">
    <source>
        <dbReference type="Proteomes" id="UP000292052"/>
    </source>
</evidence>
<dbReference type="GO" id="GO:0034719">
    <property type="term" value="C:SMN-Sm protein complex"/>
    <property type="evidence" value="ECO:0007669"/>
    <property type="project" value="InterPro"/>
</dbReference>
<dbReference type="Gene3D" id="2.30.30.100">
    <property type="match status" value="1"/>
</dbReference>
<feature type="compositionally biased region" description="Low complexity" evidence="1">
    <location>
        <begin position="412"/>
        <end position="423"/>
    </location>
</feature>
<dbReference type="InterPro" id="IPR020338">
    <property type="entry name" value="SMN_gemin7"/>
</dbReference>
<protein>
    <submittedName>
        <fullName evidence="2">Uncharacterized protein</fullName>
    </submittedName>
</protein>
<dbReference type="STRING" id="1661398.A0A482WA39"/>
<feature type="compositionally biased region" description="Polar residues" evidence="1">
    <location>
        <begin position="1302"/>
        <end position="1316"/>
    </location>
</feature>
<name>A0A482WA39_ASBVE</name>
<dbReference type="EMBL" id="QDEB01017671">
    <property type="protein sequence ID" value="RZC41383.1"/>
    <property type="molecule type" value="Genomic_DNA"/>
</dbReference>
<feature type="region of interest" description="Disordered" evidence="1">
    <location>
        <begin position="397"/>
        <end position="471"/>
    </location>
</feature>
<evidence type="ECO:0000313" key="2">
    <source>
        <dbReference type="EMBL" id="RZC41383.1"/>
    </source>
</evidence>
<organism evidence="2 3">
    <name type="scientific">Asbolus verrucosus</name>
    <name type="common">Desert ironclad beetle</name>
    <dbReference type="NCBI Taxonomy" id="1661398"/>
    <lineage>
        <taxon>Eukaryota</taxon>
        <taxon>Metazoa</taxon>
        <taxon>Ecdysozoa</taxon>
        <taxon>Arthropoda</taxon>
        <taxon>Hexapoda</taxon>
        <taxon>Insecta</taxon>
        <taxon>Pterygota</taxon>
        <taxon>Neoptera</taxon>
        <taxon>Endopterygota</taxon>
        <taxon>Coleoptera</taxon>
        <taxon>Polyphaga</taxon>
        <taxon>Cucujiformia</taxon>
        <taxon>Tenebrionidae</taxon>
        <taxon>Pimeliinae</taxon>
        <taxon>Asbolus</taxon>
    </lineage>
</organism>
<dbReference type="Proteomes" id="UP000292052">
    <property type="component" value="Unassembled WGS sequence"/>
</dbReference>
<reference evidence="2 3" key="1">
    <citation type="submission" date="2017-03" db="EMBL/GenBank/DDBJ databases">
        <title>Genome of the blue death feigning beetle - Asbolus verrucosus.</title>
        <authorList>
            <person name="Rider S.D."/>
        </authorList>
    </citation>
    <scope>NUCLEOTIDE SEQUENCE [LARGE SCALE GENOMIC DNA]</scope>
    <source>
        <strain evidence="2">Butters</strain>
        <tissue evidence="2">Head and leg muscle</tissue>
    </source>
</reference>
<feature type="compositionally biased region" description="Basic and acidic residues" evidence="1">
    <location>
        <begin position="671"/>
        <end position="755"/>
    </location>
</feature>
<feature type="compositionally biased region" description="Basic and acidic residues" evidence="1">
    <location>
        <begin position="1106"/>
        <end position="1115"/>
    </location>
</feature>
<feature type="region of interest" description="Disordered" evidence="1">
    <location>
        <begin position="1101"/>
        <end position="1130"/>
    </location>
</feature>
<keyword evidence="3" id="KW-1185">Reference proteome</keyword>
<feature type="region of interest" description="Disordered" evidence="1">
    <location>
        <begin position="612"/>
        <end position="755"/>
    </location>
</feature>
<feature type="compositionally biased region" description="Polar residues" evidence="1">
    <location>
        <begin position="1276"/>
        <end position="1294"/>
    </location>
</feature>
<feature type="region of interest" description="Disordered" evidence="1">
    <location>
        <begin position="1013"/>
        <end position="1053"/>
    </location>
</feature>
<evidence type="ECO:0000256" key="1">
    <source>
        <dbReference type="SAM" id="MobiDB-lite"/>
    </source>
</evidence>
<feature type="region of interest" description="Disordered" evidence="1">
    <location>
        <begin position="1276"/>
        <end position="1316"/>
    </location>
</feature>
<gene>
    <name evidence="2" type="ORF">BDFB_002023</name>
</gene>
<accession>A0A482WA39</accession>
<feature type="compositionally biased region" description="Basic and acidic residues" evidence="1">
    <location>
        <begin position="924"/>
        <end position="940"/>
    </location>
</feature>
<feature type="region of interest" description="Disordered" evidence="1">
    <location>
        <begin position="924"/>
        <end position="943"/>
    </location>
</feature>
<dbReference type="OrthoDB" id="5877502at2759"/>
<feature type="compositionally biased region" description="Polar residues" evidence="1">
    <location>
        <begin position="1043"/>
        <end position="1053"/>
    </location>
</feature>
<proteinExistence type="predicted"/>
<feature type="compositionally biased region" description="Basic and acidic residues" evidence="1">
    <location>
        <begin position="1015"/>
        <end position="1027"/>
    </location>
</feature>